<dbReference type="AlphaFoldDB" id="A0A2P2N2B0"/>
<sequence>MKQLKRENTTLNARQSKTQPKDP</sequence>
<name>A0A2P2N2B0_RHIMU</name>
<feature type="region of interest" description="Disordered" evidence="1">
    <location>
        <begin position="1"/>
        <end position="23"/>
    </location>
</feature>
<proteinExistence type="predicted"/>
<feature type="compositionally biased region" description="Polar residues" evidence="1">
    <location>
        <begin position="9"/>
        <end position="23"/>
    </location>
</feature>
<evidence type="ECO:0000256" key="1">
    <source>
        <dbReference type="SAM" id="MobiDB-lite"/>
    </source>
</evidence>
<reference evidence="2" key="1">
    <citation type="submission" date="2018-02" db="EMBL/GenBank/DDBJ databases">
        <title>Rhizophora mucronata_Transcriptome.</title>
        <authorList>
            <person name="Meera S.P."/>
            <person name="Sreeshan A."/>
            <person name="Augustine A."/>
        </authorList>
    </citation>
    <scope>NUCLEOTIDE SEQUENCE</scope>
    <source>
        <tissue evidence="2">Leaf</tissue>
    </source>
</reference>
<evidence type="ECO:0000313" key="2">
    <source>
        <dbReference type="EMBL" id="MBX36632.1"/>
    </source>
</evidence>
<accession>A0A2P2N2B0</accession>
<protein>
    <submittedName>
        <fullName evidence="2">Uncharacterized protein</fullName>
    </submittedName>
</protein>
<organism evidence="2">
    <name type="scientific">Rhizophora mucronata</name>
    <name type="common">Asiatic mangrove</name>
    <dbReference type="NCBI Taxonomy" id="61149"/>
    <lineage>
        <taxon>Eukaryota</taxon>
        <taxon>Viridiplantae</taxon>
        <taxon>Streptophyta</taxon>
        <taxon>Embryophyta</taxon>
        <taxon>Tracheophyta</taxon>
        <taxon>Spermatophyta</taxon>
        <taxon>Magnoliopsida</taxon>
        <taxon>eudicotyledons</taxon>
        <taxon>Gunneridae</taxon>
        <taxon>Pentapetalae</taxon>
        <taxon>rosids</taxon>
        <taxon>fabids</taxon>
        <taxon>Malpighiales</taxon>
        <taxon>Rhizophoraceae</taxon>
        <taxon>Rhizophora</taxon>
    </lineage>
</organism>
<dbReference type="EMBL" id="GGEC01056148">
    <property type="protein sequence ID" value="MBX36632.1"/>
    <property type="molecule type" value="Transcribed_RNA"/>
</dbReference>